<reference evidence="1 2" key="1">
    <citation type="journal article" date="2012" name="BMC Genomics">
        <title>Tools to kill: Genome of one of the most destructive plant pathogenic fungi Macrophomina phaseolina.</title>
        <authorList>
            <person name="Islam M.S."/>
            <person name="Haque M.S."/>
            <person name="Islam M.M."/>
            <person name="Emdad E.M."/>
            <person name="Halim A."/>
            <person name="Hossen Q.M.M."/>
            <person name="Hossain M.Z."/>
            <person name="Ahmed B."/>
            <person name="Rahim S."/>
            <person name="Rahman M.S."/>
            <person name="Alam M.M."/>
            <person name="Hou S."/>
            <person name="Wan X."/>
            <person name="Saito J.A."/>
            <person name="Alam M."/>
        </authorList>
    </citation>
    <scope>NUCLEOTIDE SEQUENCE [LARGE SCALE GENOMIC DNA]</scope>
    <source>
        <strain evidence="1 2">MS6</strain>
    </source>
</reference>
<protein>
    <submittedName>
        <fullName evidence="1">Uncharacterized protein</fullName>
    </submittedName>
</protein>
<proteinExistence type="predicted"/>
<dbReference type="VEuPathDB" id="FungiDB:MPH_02689"/>
<evidence type="ECO:0000313" key="2">
    <source>
        <dbReference type="Proteomes" id="UP000007129"/>
    </source>
</evidence>
<dbReference type="Proteomes" id="UP000007129">
    <property type="component" value="Unassembled WGS sequence"/>
</dbReference>
<comment type="caution">
    <text evidence="1">The sequence shown here is derived from an EMBL/GenBank/DDBJ whole genome shotgun (WGS) entry which is preliminary data.</text>
</comment>
<accession>K2S516</accession>
<name>K2S516_MACPH</name>
<dbReference type="AlphaFoldDB" id="K2S516"/>
<dbReference type="InParanoid" id="K2S516"/>
<organism evidence="1 2">
    <name type="scientific">Macrophomina phaseolina (strain MS6)</name>
    <name type="common">Charcoal rot fungus</name>
    <dbReference type="NCBI Taxonomy" id="1126212"/>
    <lineage>
        <taxon>Eukaryota</taxon>
        <taxon>Fungi</taxon>
        <taxon>Dikarya</taxon>
        <taxon>Ascomycota</taxon>
        <taxon>Pezizomycotina</taxon>
        <taxon>Dothideomycetes</taxon>
        <taxon>Dothideomycetes incertae sedis</taxon>
        <taxon>Botryosphaeriales</taxon>
        <taxon>Botryosphaeriaceae</taxon>
        <taxon>Macrophomina</taxon>
    </lineage>
</organism>
<dbReference type="HOGENOM" id="CLU_2386594_0_0_1"/>
<sequence length="94" mass="10903">MMEWGYENRAIGLVWMILHGKEKAQSVAIDELEDIFVLLDEYDLTAAMLEASESWLKVLLLKSRGSRDLPHIEQLHQHSYALDAHRMLRLISPD</sequence>
<gene>
    <name evidence="1" type="ORF">MPH_02689</name>
</gene>
<dbReference type="EMBL" id="AHHD01000099">
    <property type="protein sequence ID" value="EKG20057.1"/>
    <property type="molecule type" value="Genomic_DNA"/>
</dbReference>
<evidence type="ECO:0000313" key="1">
    <source>
        <dbReference type="EMBL" id="EKG20057.1"/>
    </source>
</evidence>